<dbReference type="WBParaSite" id="RSKR_0000348400.1">
    <property type="protein sequence ID" value="RSKR_0000348400.1"/>
    <property type="gene ID" value="RSKR_0000348400"/>
</dbReference>
<reference evidence="2" key="1">
    <citation type="submission" date="2016-11" db="UniProtKB">
        <authorList>
            <consortium name="WormBaseParasite"/>
        </authorList>
    </citation>
    <scope>IDENTIFICATION</scope>
    <source>
        <strain evidence="2">KR3021</strain>
    </source>
</reference>
<evidence type="ECO:0000313" key="2">
    <source>
        <dbReference type="WBParaSite" id="RSKR_0000348400.1"/>
    </source>
</evidence>
<organism evidence="1 2">
    <name type="scientific">Rhabditophanes sp. KR3021</name>
    <dbReference type="NCBI Taxonomy" id="114890"/>
    <lineage>
        <taxon>Eukaryota</taxon>
        <taxon>Metazoa</taxon>
        <taxon>Ecdysozoa</taxon>
        <taxon>Nematoda</taxon>
        <taxon>Chromadorea</taxon>
        <taxon>Rhabditida</taxon>
        <taxon>Tylenchina</taxon>
        <taxon>Panagrolaimomorpha</taxon>
        <taxon>Strongyloidoidea</taxon>
        <taxon>Alloionematidae</taxon>
        <taxon>Rhabditophanes</taxon>
    </lineage>
</organism>
<protein>
    <submittedName>
        <fullName evidence="2">UBIQUITIN_CONJUGAT_2 domain-containing protein</fullName>
    </submittedName>
</protein>
<evidence type="ECO:0000313" key="1">
    <source>
        <dbReference type="Proteomes" id="UP000095286"/>
    </source>
</evidence>
<name>A0AC35TRI7_9BILA</name>
<sequence length="210" mass="24294">MAESDVLNQGAVNGSQAPRVQSYATKIDPPKEYECSIVQLDSDLLSMNNSRKTLNDSSAAKSRERLRQDFINILEIRSEIDERYQMEPDTSDIYLWNAYIVGQEGTPYAGGIFFFKINFPLDYPFEKPKIVFETRIYHPLIPHTGILKEPHSKTWSSVETPITLFKMIDYIFQNAYKYTKGHQNVSGMAWPETKREFFAKAKEFTRRNAS</sequence>
<proteinExistence type="predicted"/>
<dbReference type="Proteomes" id="UP000095286">
    <property type="component" value="Unplaced"/>
</dbReference>
<accession>A0AC35TRI7</accession>